<feature type="transmembrane region" description="Helical" evidence="1">
    <location>
        <begin position="268"/>
        <end position="286"/>
    </location>
</feature>
<dbReference type="EMBL" id="VHIQ01000006">
    <property type="protein sequence ID" value="TPV32436.1"/>
    <property type="molecule type" value="Genomic_DNA"/>
</dbReference>
<feature type="transmembrane region" description="Helical" evidence="1">
    <location>
        <begin position="237"/>
        <end position="256"/>
    </location>
</feature>
<feature type="transmembrane region" description="Helical" evidence="1">
    <location>
        <begin position="77"/>
        <end position="99"/>
    </location>
</feature>
<gene>
    <name evidence="3" type="ORF">FJ651_12810</name>
</gene>
<comment type="caution">
    <text evidence="3">The sequence shown here is derived from an EMBL/GenBank/DDBJ whole genome shotgun (WGS) entry which is preliminary data.</text>
</comment>
<keyword evidence="1" id="KW-1133">Transmembrane helix</keyword>
<keyword evidence="1" id="KW-0812">Transmembrane</keyword>
<dbReference type="AlphaFoldDB" id="A0A506PF31"/>
<evidence type="ECO:0000313" key="4">
    <source>
        <dbReference type="Proteomes" id="UP000317332"/>
    </source>
</evidence>
<dbReference type="OrthoDB" id="1143019at2"/>
<proteinExistence type="predicted"/>
<feature type="transmembrane region" description="Helical" evidence="1">
    <location>
        <begin position="324"/>
        <end position="352"/>
    </location>
</feature>
<evidence type="ECO:0000259" key="2">
    <source>
        <dbReference type="Pfam" id="PF13240"/>
    </source>
</evidence>
<dbReference type="CDD" id="cd00350">
    <property type="entry name" value="rubredoxin_like"/>
    <property type="match status" value="1"/>
</dbReference>
<reference evidence="3 4" key="1">
    <citation type="submission" date="2019-06" db="EMBL/GenBank/DDBJ databases">
        <title>Flavobacteriaceae Paucihalobacterium erythroidium CWB-1, complete genome.</title>
        <authorList>
            <person name="Wu S."/>
        </authorList>
    </citation>
    <scope>NUCLEOTIDE SEQUENCE [LARGE SCALE GENOMIC DNA]</scope>
    <source>
        <strain evidence="3 4">CWB-1</strain>
    </source>
</reference>
<protein>
    <submittedName>
        <fullName evidence="3">DUF3667 domain-containing protein</fullName>
    </submittedName>
</protein>
<name>A0A506PF31_9FLAO</name>
<dbReference type="Proteomes" id="UP000317332">
    <property type="component" value="Unassembled WGS sequence"/>
</dbReference>
<dbReference type="Pfam" id="PF13240">
    <property type="entry name" value="Zn_Ribbon_1"/>
    <property type="match status" value="1"/>
</dbReference>
<feature type="domain" description="Zinc-ribbon" evidence="2">
    <location>
        <begin position="7"/>
        <end position="28"/>
    </location>
</feature>
<dbReference type="InterPro" id="IPR022134">
    <property type="entry name" value="DUF3667"/>
</dbReference>
<accession>A0A506PF31</accession>
<evidence type="ECO:0000313" key="3">
    <source>
        <dbReference type="EMBL" id="TPV32436.1"/>
    </source>
</evidence>
<feature type="transmembrane region" description="Helical" evidence="1">
    <location>
        <begin position="292"/>
        <end position="312"/>
    </location>
</feature>
<dbReference type="InterPro" id="IPR026870">
    <property type="entry name" value="Zinc_ribbon_dom"/>
</dbReference>
<sequence>MPHQNKHCLNCGYQLEPDHKFCPNCGQKSEEQLTISVLFYNTISNYFSFDARFLKSFFPLIFKPGYLPAKFLEGKRLLYLHPAQMYLFISVIFFFIFSFSVREQIQSVNKAVKSATYLGEQVEKGRYDSLPATEISKTLKERNVPVAIPEKDLKELDSILNSNKNAKNKTPQGDFTNINERKIDSMLKLNKSDAEIYAFMGMKPNDGFIKKRMYKQLLKFFKNRDGGTILQTFYDSIPIVLFFLLPLFALILKLLYFNRGQYAHHLVFSFYYFSFVFAIFSIYTFLNLNWNIWGWLNSVLIWSLFIYLLFAMKRFYGQGKLLTFFKFGVLIFSFLLFIAPITAAFLALYALMFF</sequence>
<organism evidence="3 4">
    <name type="scientific">Paucihalobacter ruber</name>
    <dbReference type="NCBI Taxonomy" id="2567861"/>
    <lineage>
        <taxon>Bacteria</taxon>
        <taxon>Pseudomonadati</taxon>
        <taxon>Bacteroidota</taxon>
        <taxon>Flavobacteriia</taxon>
        <taxon>Flavobacteriales</taxon>
        <taxon>Flavobacteriaceae</taxon>
        <taxon>Paucihalobacter</taxon>
    </lineage>
</organism>
<keyword evidence="4" id="KW-1185">Reference proteome</keyword>
<keyword evidence="1" id="KW-0472">Membrane</keyword>
<evidence type="ECO:0000256" key="1">
    <source>
        <dbReference type="SAM" id="Phobius"/>
    </source>
</evidence>
<dbReference type="Pfam" id="PF12412">
    <property type="entry name" value="DUF3667"/>
    <property type="match status" value="1"/>
</dbReference>
<dbReference type="RefSeq" id="WP_140990931.1">
    <property type="nucleotide sequence ID" value="NZ_VHIQ01000006.1"/>
</dbReference>